<organism evidence="5 6">
    <name type="scientific">Paenibacillus terrae (strain HPL-003)</name>
    <dbReference type="NCBI Taxonomy" id="985665"/>
    <lineage>
        <taxon>Bacteria</taxon>
        <taxon>Bacillati</taxon>
        <taxon>Bacillota</taxon>
        <taxon>Bacilli</taxon>
        <taxon>Bacillales</taxon>
        <taxon>Paenibacillaceae</taxon>
        <taxon>Paenibacillus</taxon>
    </lineage>
</organism>
<proteinExistence type="predicted"/>
<gene>
    <name evidence="5" type="ordered locus">HPL003_11230</name>
</gene>
<feature type="domain" description="HTH lacI-type" evidence="4">
    <location>
        <begin position="2"/>
        <end position="59"/>
    </location>
</feature>
<evidence type="ECO:0000256" key="2">
    <source>
        <dbReference type="ARBA" id="ARBA00023125"/>
    </source>
</evidence>
<keyword evidence="2" id="KW-0238">DNA-binding</keyword>
<dbReference type="CDD" id="cd01392">
    <property type="entry name" value="HTH_LacI"/>
    <property type="match status" value="1"/>
</dbReference>
<dbReference type="AlphaFoldDB" id="G7VYL3"/>
<dbReference type="Gene3D" id="1.10.260.40">
    <property type="entry name" value="lambda repressor-like DNA-binding domains"/>
    <property type="match status" value="1"/>
</dbReference>
<reference key="2">
    <citation type="submission" date="2011-11" db="EMBL/GenBank/DDBJ databases">
        <authorList>
            <person name="Shin S.H."/>
            <person name="Kim S."/>
            <person name="Kim J.Y."/>
        </authorList>
    </citation>
    <scope>NUCLEOTIDE SEQUENCE</scope>
    <source>
        <strain>HPL-003</strain>
    </source>
</reference>
<dbReference type="PROSITE" id="PS50932">
    <property type="entry name" value="HTH_LACI_2"/>
    <property type="match status" value="1"/>
</dbReference>
<dbReference type="SMART" id="SM00354">
    <property type="entry name" value="HTH_LACI"/>
    <property type="match status" value="1"/>
</dbReference>
<dbReference type="GO" id="GO:0000976">
    <property type="term" value="F:transcription cis-regulatory region binding"/>
    <property type="evidence" value="ECO:0007669"/>
    <property type="project" value="TreeGrafter"/>
</dbReference>
<dbReference type="EMBL" id="CP003107">
    <property type="protein sequence ID" value="AET59003.1"/>
    <property type="molecule type" value="Genomic_DNA"/>
</dbReference>
<reference evidence="5 6" key="3">
    <citation type="journal article" date="2012" name="J. Bacteriol.">
        <title>Genome Sequence of Paenibacillus terrae HPL-003, a Xylanase-Producing Bacterium Isolated from Soil Found in Forest Residue.</title>
        <authorList>
            <person name="Shin S.H."/>
            <person name="Kim S."/>
            <person name="Kim J.Y."/>
            <person name="Song H.Y."/>
            <person name="Cho S.J."/>
            <person name="Kim D.R."/>
            <person name="Lee K.I."/>
            <person name="Lim H.K."/>
            <person name="Park N.J."/>
            <person name="Hwang I.T."/>
            <person name="Yang K.S."/>
        </authorList>
    </citation>
    <scope>NUCLEOTIDE SEQUENCE [LARGE SCALE GENOMIC DNA]</scope>
    <source>
        <strain evidence="5 6">HPL-003</strain>
    </source>
</reference>
<dbReference type="InterPro" id="IPR000843">
    <property type="entry name" value="HTH_LacI"/>
</dbReference>
<dbReference type="InterPro" id="IPR010982">
    <property type="entry name" value="Lambda_DNA-bd_dom_sf"/>
</dbReference>
<evidence type="ECO:0000256" key="1">
    <source>
        <dbReference type="ARBA" id="ARBA00023015"/>
    </source>
</evidence>
<dbReference type="KEGG" id="pta:HPL003_11230"/>
<dbReference type="Pfam" id="PF13377">
    <property type="entry name" value="Peripla_BP_3"/>
    <property type="match status" value="1"/>
</dbReference>
<dbReference type="InterPro" id="IPR046335">
    <property type="entry name" value="LacI/GalR-like_sensor"/>
</dbReference>
<evidence type="ECO:0000256" key="3">
    <source>
        <dbReference type="ARBA" id="ARBA00023163"/>
    </source>
</evidence>
<sequence length="341" mass="37976">MATIKDVANLANVSMTTVSIVINGKAKERKIPQRTYNKVMEAMNALNYHPNLSARRLRSTATPKPIIALYWPLDYRTNMLASFLHGIQSELNEMNYSCELVIRTYQNNEIAKDTNEIIKNTYDGVIIGATSLSDLEYLESLNPRIPLVLINRESQKYSTVSVNHDDVANKGAQLLSKKGYQQVSIVIANNPYVGASLRTKAFLNACAQNGITIEKEHIIEIPNSTEGGILAAKRYCEMDHPPKALFCESDSIALSMIYQFNKMGVKIPEDIELLSIGLTGPESTMYSTPPITIINMPSEKIAATAISIIIDSLNQDNTDDKLSPTHKTIEPEIYIRDSFML</sequence>
<dbReference type="Proteomes" id="UP000005876">
    <property type="component" value="Chromosome"/>
</dbReference>
<dbReference type="Pfam" id="PF00356">
    <property type="entry name" value="LacI"/>
    <property type="match status" value="1"/>
</dbReference>
<evidence type="ECO:0000259" key="4">
    <source>
        <dbReference type="PROSITE" id="PS50932"/>
    </source>
</evidence>
<dbReference type="OrthoDB" id="2029945at2"/>
<keyword evidence="1" id="KW-0805">Transcription regulation</keyword>
<name>G7VYL3_PAETH</name>
<dbReference type="eggNOG" id="COG1609">
    <property type="taxonomic scope" value="Bacteria"/>
</dbReference>
<keyword evidence="3" id="KW-0804">Transcription</keyword>
<dbReference type="InterPro" id="IPR028082">
    <property type="entry name" value="Peripla_BP_I"/>
</dbReference>
<reference evidence="6" key="1">
    <citation type="submission" date="2011-11" db="EMBL/GenBank/DDBJ databases">
        <title>Complete sequence of Paenibacillus terrae HPL-003.</title>
        <authorList>
            <person name="Shin S.H."/>
            <person name="Kim S."/>
            <person name="Kim J.Y."/>
        </authorList>
    </citation>
    <scope>NUCLEOTIDE SEQUENCE [LARGE SCALE GENOMIC DNA]</scope>
    <source>
        <strain evidence="6">HPL-003</strain>
    </source>
</reference>
<dbReference type="PANTHER" id="PTHR30146:SF109">
    <property type="entry name" value="HTH-TYPE TRANSCRIPTIONAL REGULATOR GALS"/>
    <property type="match status" value="1"/>
</dbReference>
<accession>G7VYL3</accession>
<dbReference type="PROSITE" id="PS00356">
    <property type="entry name" value="HTH_LACI_1"/>
    <property type="match status" value="1"/>
</dbReference>
<dbReference type="RefSeq" id="WP_014279734.1">
    <property type="nucleotide sequence ID" value="NC_016641.1"/>
</dbReference>
<evidence type="ECO:0000313" key="6">
    <source>
        <dbReference type="Proteomes" id="UP000005876"/>
    </source>
</evidence>
<evidence type="ECO:0000313" key="5">
    <source>
        <dbReference type="EMBL" id="AET59003.1"/>
    </source>
</evidence>
<dbReference type="PANTHER" id="PTHR30146">
    <property type="entry name" value="LACI-RELATED TRANSCRIPTIONAL REPRESSOR"/>
    <property type="match status" value="1"/>
</dbReference>
<dbReference type="STRING" id="985665.HPL003_11230"/>
<protein>
    <submittedName>
        <fullName evidence="5">Transcriptional regulator</fullName>
    </submittedName>
</protein>
<dbReference type="HOGENOM" id="CLU_037628_6_2_9"/>
<dbReference type="SUPFAM" id="SSF53822">
    <property type="entry name" value="Periplasmic binding protein-like I"/>
    <property type="match status" value="1"/>
</dbReference>
<dbReference type="SUPFAM" id="SSF47413">
    <property type="entry name" value="lambda repressor-like DNA-binding domains"/>
    <property type="match status" value="1"/>
</dbReference>
<dbReference type="Gene3D" id="3.40.50.2300">
    <property type="match status" value="2"/>
</dbReference>
<dbReference type="GO" id="GO:0003700">
    <property type="term" value="F:DNA-binding transcription factor activity"/>
    <property type="evidence" value="ECO:0007669"/>
    <property type="project" value="TreeGrafter"/>
</dbReference>